<dbReference type="AlphaFoldDB" id="A0AAV7RDC6"/>
<feature type="transmembrane region" description="Helical" evidence="1">
    <location>
        <begin position="135"/>
        <end position="154"/>
    </location>
</feature>
<feature type="transmembrane region" description="Helical" evidence="1">
    <location>
        <begin position="108"/>
        <end position="129"/>
    </location>
</feature>
<feature type="transmembrane region" description="Helical" evidence="1">
    <location>
        <begin position="83"/>
        <end position="101"/>
    </location>
</feature>
<dbReference type="Proteomes" id="UP001066276">
    <property type="component" value="Chromosome 5"/>
</dbReference>
<feature type="transmembrane region" description="Helical" evidence="1">
    <location>
        <begin position="20"/>
        <end position="38"/>
    </location>
</feature>
<evidence type="ECO:0000313" key="3">
    <source>
        <dbReference type="Proteomes" id="UP001066276"/>
    </source>
</evidence>
<protein>
    <submittedName>
        <fullName evidence="2">Uncharacterized protein</fullName>
    </submittedName>
</protein>
<feature type="transmembrane region" description="Helical" evidence="1">
    <location>
        <begin position="50"/>
        <end position="77"/>
    </location>
</feature>
<evidence type="ECO:0000256" key="1">
    <source>
        <dbReference type="SAM" id="Phobius"/>
    </source>
</evidence>
<dbReference type="EMBL" id="JANPWB010000009">
    <property type="protein sequence ID" value="KAJ1150105.1"/>
    <property type="molecule type" value="Genomic_DNA"/>
</dbReference>
<keyword evidence="1" id="KW-0812">Transmembrane</keyword>
<proteinExistence type="predicted"/>
<organism evidence="2 3">
    <name type="scientific">Pleurodeles waltl</name>
    <name type="common">Iberian ribbed newt</name>
    <dbReference type="NCBI Taxonomy" id="8319"/>
    <lineage>
        <taxon>Eukaryota</taxon>
        <taxon>Metazoa</taxon>
        <taxon>Chordata</taxon>
        <taxon>Craniata</taxon>
        <taxon>Vertebrata</taxon>
        <taxon>Euteleostomi</taxon>
        <taxon>Amphibia</taxon>
        <taxon>Batrachia</taxon>
        <taxon>Caudata</taxon>
        <taxon>Salamandroidea</taxon>
        <taxon>Salamandridae</taxon>
        <taxon>Pleurodelinae</taxon>
        <taxon>Pleurodeles</taxon>
    </lineage>
</organism>
<feature type="transmembrane region" description="Helical" evidence="1">
    <location>
        <begin position="255"/>
        <end position="278"/>
    </location>
</feature>
<name>A0AAV7RDC6_PLEWA</name>
<reference evidence="2" key="1">
    <citation type="journal article" date="2022" name="bioRxiv">
        <title>Sequencing and chromosome-scale assembly of the giantPleurodeles waltlgenome.</title>
        <authorList>
            <person name="Brown T."/>
            <person name="Elewa A."/>
            <person name="Iarovenko S."/>
            <person name="Subramanian E."/>
            <person name="Araus A.J."/>
            <person name="Petzold A."/>
            <person name="Susuki M."/>
            <person name="Suzuki K.-i.T."/>
            <person name="Hayashi T."/>
            <person name="Toyoda A."/>
            <person name="Oliveira C."/>
            <person name="Osipova E."/>
            <person name="Leigh N.D."/>
            <person name="Simon A."/>
            <person name="Yun M.H."/>
        </authorList>
    </citation>
    <scope>NUCLEOTIDE SEQUENCE</scope>
    <source>
        <strain evidence="2">20211129_DDA</strain>
        <tissue evidence="2">Liver</tissue>
    </source>
</reference>
<comment type="caution">
    <text evidence="2">The sequence shown here is derived from an EMBL/GenBank/DDBJ whole genome shotgun (WGS) entry which is preliminary data.</text>
</comment>
<accession>A0AAV7RDC6</accession>
<gene>
    <name evidence="2" type="ORF">NDU88_002903</name>
</gene>
<keyword evidence="1" id="KW-1133">Transmembrane helix</keyword>
<keyword evidence="3" id="KW-1185">Reference proteome</keyword>
<keyword evidence="1" id="KW-0472">Membrane</keyword>
<evidence type="ECO:0000313" key="2">
    <source>
        <dbReference type="EMBL" id="KAJ1150105.1"/>
    </source>
</evidence>
<sequence length="325" mass="33049">MVVLSECMVPSKTDVAAADGNIIFVTGAEVIVIVSNVVGTAKRDVPSARIVAVALAPSSGVDSTAILAVTCCVDVLLSGTSDVVIVTVVIPLSSFIVPPATVACSDDLLVAIIVVTSFVPSLVVVRSGLGVDGMLLVISGVIVPFGGLVSAAAIMGPSVATGEKVLVPPSAERISPTLEGFSAVVLNDLSLIMSGIDIVLVATSDDVLPAGLVNSSSLVIVVVPVVSSDDDVPSLVETSVVISEVRLRSKEVVEVVHLVSSGIFVSVVLLVSSCMVMIEEGVVTFGVVLVEGPVITVDVVVPEDVLFTSDTVAAAGFVVSRFNFR</sequence>